<organism evidence="5 7">
    <name type="scientific">Neisseria macacae ATCC 33926</name>
    <dbReference type="NCBI Taxonomy" id="997348"/>
    <lineage>
        <taxon>Bacteria</taxon>
        <taxon>Pseudomonadati</taxon>
        <taxon>Pseudomonadota</taxon>
        <taxon>Betaproteobacteria</taxon>
        <taxon>Neisseriales</taxon>
        <taxon>Neisseriaceae</taxon>
        <taxon>Neisseria</taxon>
    </lineage>
</organism>
<dbReference type="RefSeq" id="WP_003768926.1">
    <property type="nucleotide sequence ID" value="NZ_CP094241.1"/>
</dbReference>
<keyword evidence="5" id="KW-0449">Lipoprotein</keyword>
<evidence type="ECO:0000313" key="5">
    <source>
        <dbReference type="EMBL" id="EGQ78201.1"/>
    </source>
</evidence>
<evidence type="ECO:0000313" key="6">
    <source>
        <dbReference type="EMBL" id="UNV84542.1"/>
    </source>
</evidence>
<dbReference type="Pfam" id="PF20937">
    <property type="entry name" value="FHBP_N"/>
    <property type="match status" value="1"/>
</dbReference>
<dbReference type="NCBIfam" id="NF041636">
    <property type="entry name" value="slam_lipo"/>
    <property type="match status" value="1"/>
</dbReference>
<evidence type="ECO:0000259" key="3">
    <source>
        <dbReference type="Pfam" id="PF08794"/>
    </source>
</evidence>
<feature type="domain" description="Factor H binding protein-like C-terminal" evidence="3">
    <location>
        <begin position="155"/>
        <end position="248"/>
    </location>
</feature>
<dbReference type="PROSITE" id="PS51257">
    <property type="entry name" value="PROKAR_LIPOPROTEIN"/>
    <property type="match status" value="1"/>
</dbReference>
<dbReference type="Proteomes" id="UP000004982">
    <property type="component" value="Unassembled WGS sequence"/>
</dbReference>
<dbReference type="InterPro" id="IPR014902">
    <property type="entry name" value="FHBP-like_C"/>
</dbReference>
<dbReference type="NCBIfam" id="NF041466">
    <property type="entry name" value="factorH_bind"/>
    <property type="match status" value="1"/>
</dbReference>
<dbReference type="Gene3D" id="2.60.40.1980">
    <property type="match status" value="1"/>
</dbReference>
<dbReference type="Pfam" id="PF08794">
    <property type="entry name" value="FHBP_C"/>
    <property type="match status" value="1"/>
</dbReference>
<dbReference type="SUPFAM" id="SSF56925">
    <property type="entry name" value="OMPA-like"/>
    <property type="match status" value="1"/>
</dbReference>
<feature type="chain" id="PRO_5041267263" evidence="2">
    <location>
        <begin position="26"/>
        <end position="266"/>
    </location>
</feature>
<proteinExistence type="predicted"/>
<name>A0AA36ULG0_9NEIS</name>
<accession>A0AA36ULG0</accession>
<feature type="signal peptide" evidence="2">
    <location>
        <begin position="1"/>
        <end position="25"/>
    </location>
</feature>
<dbReference type="InterPro" id="IPR011250">
    <property type="entry name" value="OMP/PagP_B-barrel"/>
</dbReference>
<reference evidence="5 7" key="1">
    <citation type="submission" date="2011-05" db="EMBL/GenBank/DDBJ databases">
        <authorList>
            <person name="Muzny D."/>
            <person name="Qin X."/>
            <person name="Deng J."/>
            <person name="Jiang H."/>
            <person name="Liu Y."/>
            <person name="Qu J."/>
            <person name="Song X.-Z."/>
            <person name="Zhang L."/>
            <person name="Thornton R."/>
            <person name="Coyle M."/>
            <person name="Francisco L."/>
            <person name="Jackson L."/>
            <person name="Javaid M."/>
            <person name="Korchina V."/>
            <person name="Kovar C."/>
            <person name="Mata R."/>
            <person name="Mathew T."/>
            <person name="Ngo R."/>
            <person name="Nguyen L."/>
            <person name="Nguyen N."/>
            <person name="Okwuonu G."/>
            <person name="Ongeri F."/>
            <person name="Pham C."/>
            <person name="Simmons D."/>
            <person name="Wilczek-Boney K."/>
            <person name="Hale W."/>
            <person name="Jakkamsetti A."/>
            <person name="Pham P."/>
            <person name="Ruth R."/>
            <person name="San Lucas F."/>
            <person name="Warren J."/>
            <person name="Zhang J."/>
            <person name="Zhao Z."/>
            <person name="Zhou C."/>
            <person name="Zhu D."/>
            <person name="Lee S."/>
            <person name="Bess C."/>
            <person name="Blankenburg K."/>
            <person name="Forbes L."/>
            <person name="Fu Q."/>
            <person name="Gubbala S."/>
            <person name="Hirani K."/>
            <person name="Jayaseelan J.C."/>
            <person name="Lara F."/>
            <person name="Munidasa M."/>
            <person name="Palculict T."/>
            <person name="Patil S."/>
            <person name="Pu L.-L."/>
            <person name="Saada N."/>
            <person name="Tang L."/>
            <person name="Weissenberger G."/>
            <person name="Zhu Y."/>
            <person name="Hemphill L."/>
            <person name="Shang Y."/>
            <person name="Youmans B."/>
            <person name="Ayvaz T."/>
            <person name="Ross M."/>
            <person name="Santibanez J."/>
            <person name="Aqrawi P."/>
            <person name="Gross S."/>
            <person name="Joshi V."/>
            <person name="Fowler G."/>
            <person name="Nazareth L."/>
            <person name="Reid J."/>
            <person name="Worley K."/>
            <person name="Petrosino J."/>
            <person name="Highlander S."/>
            <person name="Gibbs R."/>
        </authorList>
    </citation>
    <scope>NUCLEOTIDE SEQUENCE [LARGE SCALE GENOMIC DNA]</scope>
    <source>
        <strain evidence="5 7">ATCC 33926</strain>
    </source>
</reference>
<evidence type="ECO:0000256" key="2">
    <source>
        <dbReference type="SAM" id="SignalP"/>
    </source>
</evidence>
<dbReference type="EMBL" id="AFQE01000022">
    <property type="protein sequence ID" value="EGQ78201.1"/>
    <property type="molecule type" value="Genomic_DNA"/>
</dbReference>
<sequence>MKAVRLVLAASLVSTLAACGSSSSALSDAIGKGFDPKAKGVKYITVFESVPENGTMQLSANNKVQTLKKGDNLDTAFLKRDKISYYDYVGKINVNGQVIDLERGDFMVYKQDNSAVAAKYIKQKADPADGNKLKDLQAYEFKVGEVQGKEIAFKDLPQLGRYTYRGIAFNGDDNSGRLTYTIDFEKKQGQGKISGMAPDYNVDLAAANIAAAGAGSAINGRATLNNEDKGSYRLNIFGSKAEEIAGKAQVKVGDKEKDIGLAGKKE</sequence>
<dbReference type="Gene3D" id="2.40.160.90">
    <property type="match status" value="1"/>
</dbReference>
<dbReference type="InterPro" id="IPR049378">
    <property type="entry name" value="FHBP"/>
</dbReference>
<keyword evidence="8" id="KW-1185">Reference proteome</keyword>
<dbReference type="InterPro" id="IPR049377">
    <property type="entry name" value="FHBP_N"/>
</dbReference>
<dbReference type="AlphaFoldDB" id="A0AA36ULG0"/>
<dbReference type="Proteomes" id="UP000829455">
    <property type="component" value="Chromosome"/>
</dbReference>
<evidence type="ECO:0000313" key="8">
    <source>
        <dbReference type="Proteomes" id="UP000829455"/>
    </source>
</evidence>
<dbReference type="GO" id="GO:0009279">
    <property type="term" value="C:cell outer membrane"/>
    <property type="evidence" value="ECO:0007669"/>
    <property type="project" value="UniProtKB-SubCell"/>
</dbReference>
<reference evidence="6 8" key="2">
    <citation type="submission" date="2022-03" db="EMBL/GenBank/DDBJ databases">
        <title>Genome sequencing of Neisseria macacae.</title>
        <authorList>
            <person name="Baek M.-G."/>
        </authorList>
    </citation>
    <scope>NUCLEOTIDE SEQUENCE [LARGE SCALE GENOMIC DNA]</scope>
    <source>
        <strain evidence="6 8">ATCC 33926</strain>
    </source>
</reference>
<evidence type="ECO:0000259" key="4">
    <source>
        <dbReference type="Pfam" id="PF20937"/>
    </source>
</evidence>
<protein>
    <submittedName>
        <fullName evidence="6">Factor H binding family protein</fullName>
    </submittedName>
    <submittedName>
        <fullName evidence="5">Lipoprotein</fullName>
    </submittedName>
</protein>
<gene>
    <name evidence="5" type="ORF">HMPREF9418_0426</name>
    <name evidence="6" type="ORF">MON40_11120</name>
</gene>
<evidence type="ECO:0000256" key="1">
    <source>
        <dbReference type="ARBA" id="ARBA00004442"/>
    </source>
</evidence>
<dbReference type="EMBL" id="CP094241">
    <property type="protein sequence ID" value="UNV84542.1"/>
    <property type="molecule type" value="Genomic_DNA"/>
</dbReference>
<comment type="subcellular location">
    <subcellularLocation>
        <location evidence="1">Cell outer membrane</location>
    </subcellularLocation>
</comment>
<feature type="domain" description="Factor H binding protein N-terminal" evidence="4">
    <location>
        <begin position="24"/>
        <end position="84"/>
    </location>
</feature>
<keyword evidence="2" id="KW-0732">Signal</keyword>
<evidence type="ECO:0000313" key="7">
    <source>
        <dbReference type="Proteomes" id="UP000004982"/>
    </source>
</evidence>
<dbReference type="InterPro" id="IPR054843">
    <property type="entry name" value="Slam_hemophilin_C"/>
</dbReference>